<proteinExistence type="inferred from homology"/>
<dbReference type="InterPro" id="IPR018485">
    <property type="entry name" value="FGGY_C"/>
</dbReference>
<name>L8GMR9_ACACF</name>
<dbReference type="GeneID" id="14914488"/>
<keyword evidence="2 4" id="KW-0808">Transferase</keyword>
<dbReference type="GO" id="GO:0005829">
    <property type="term" value="C:cytosol"/>
    <property type="evidence" value="ECO:0007669"/>
    <property type="project" value="TreeGrafter"/>
</dbReference>
<dbReference type="RefSeq" id="XP_004336061.1">
    <property type="nucleotide sequence ID" value="XM_004336013.1"/>
</dbReference>
<dbReference type="InterPro" id="IPR042024">
    <property type="entry name" value="D-XK_euk"/>
</dbReference>
<dbReference type="AlphaFoldDB" id="L8GMR9"/>
<dbReference type="InterPro" id="IPR000577">
    <property type="entry name" value="Carb_kinase_FGGY"/>
</dbReference>
<dbReference type="KEGG" id="acan:ACA1_366600"/>
<dbReference type="GO" id="GO:0042732">
    <property type="term" value="P:D-xylose metabolic process"/>
    <property type="evidence" value="ECO:0007669"/>
    <property type="project" value="UniProtKB-UniRule"/>
</dbReference>
<evidence type="ECO:0000256" key="3">
    <source>
        <dbReference type="ARBA" id="ARBA00022777"/>
    </source>
</evidence>
<evidence type="ECO:0000256" key="1">
    <source>
        <dbReference type="ARBA" id="ARBA00009156"/>
    </source>
</evidence>
<dbReference type="EC" id="2.7.1.17" evidence="4"/>
<dbReference type="GO" id="GO:0004856">
    <property type="term" value="F:D-xylulokinase activity"/>
    <property type="evidence" value="ECO:0007669"/>
    <property type="project" value="UniProtKB-UniRule"/>
</dbReference>
<keyword evidence="4" id="KW-0547">Nucleotide-binding</keyword>
<dbReference type="STRING" id="1257118.L8GMR9"/>
<dbReference type="PANTHER" id="PTHR10196:SF57">
    <property type="entry name" value="XYLULOSE KINASE"/>
    <property type="match status" value="1"/>
</dbReference>
<dbReference type="FunFam" id="3.30.420.40:FF:000118">
    <property type="entry name" value="Xylulose kinase 2"/>
    <property type="match status" value="1"/>
</dbReference>
<dbReference type="SUPFAM" id="SSF53067">
    <property type="entry name" value="Actin-like ATPase domain"/>
    <property type="match status" value="2"/>
</dbReference>
<gene>
    <name evidence="7" type="ORF">ACA1_366600</name>
</gene>
<evidence type="ECO:0000313" key="8">
    <source>
        <dbReference type="Proteomes" id="UP000011083"/>
    </source>
</evidence>
<dbReference type="GO" id="GO:0005524">
    <property type="term" value="F:ATP binding"/>
    <property type="evidence" value="ECO:0007669"/>
    <property type="project" value="UniProtKB-KW"/>
</dbReference>
<dbReference type="InterPro" id="IPR043129">
    <property type="entry name" value="ATPase_NBD"/>
</dbReference>
<dbReference type="OrthoDB" id="1728974at2759"/>
<dbReference type="Pfam" id="PF02782">
    <property type="entry name" value="FGGY_C"/>
    <property type="match status" value="1"/>
</dbReference>
<dbReference type="GO" id="GO:0005997">
    <property type="term" value="P:xylulose metabolic process"/>
    <property type="evidence" value="ECO:0007669"/>
    <property type="project" value="TreeGrafter"/>
</dbReference>
<evidence type="ECO:0000259" key="6">
    <source>
        <dbReference type="Pfam" id="PF02782"/>
    </source>
</evidence>
<dbReference type="PANTHER" id="PTHR10196">
    <property type="entry name" value="SUGAR KINASE"/>
    <property type="match status" value="1"/>
</dbReference>
<comment type="catalytic activity">
    <reaction evidence="4">
        <text>D-xylulose + ATP = D-xylulose 5-phosphate + ADP + H(+)</text>
        <dbReference type="Rhea" id="RHEA:10964"/>
        <dbReference type="ChEBI" id="CHEBI:15378"/>
        <dbReference type="ChEBI" id="CHEBI:17140"/>
        <dbReference type="ChEBI" id="CHEBI:30616"/>
        <dbReference type="ChEBI" id="CHEBI:57737"/>
        <dbReference type="ChEBI" id="CHEBI:456216"/>
        <dbReference type="EC" id="2.7.1.17"/>
    </reaction>
</comment>
<evidence type="ECO:0000256" key="2">
    <source>
        <dbReference type="ARBA" id="ARBA00022679"/>
    </source>
</evidence>
<evidence type="ECO:0000313" key="7">
    <source>
        <dbReference type="EMBL" id="ELR14048.1"/>
    </source>
</evidence>
<feature type="domain" description="Carbohydrate kinase FGGY C-terminal" evidence="6">
    <location>
        <begin position="321"/>
        <end position="505"/>
    </location>
</feature>
<keyword evidence="3 4" id="KW-0418">Kinase</keyword>
<dbReference type="EMBL" id="KB008073">
    <property type="protein sequence ID" value="ELR14048.1"/>
    <property type="molecule type" value="Genomic_DNA"/>
</dbReference>
<evidence type="ECO:0000259" key="5">
    <source>
        <dbReference type="Pfam" id="PF00370"/>
    </source>
</evidence>
<accession>L8GMR9</accession>
<dbReference type="OMA" id="NSCALGG"/>
<feature type="domain" description="Carbohydrate kinase FGGY N-terminal" evidence="5">
    <location>
        <begin position="156"/>
        <end position="310"/>
    </location>
</feature>
<protein>
    <recommendedName>
        <fullName evidence="4">Xylulose kinase</fullName>
        <ecNumber evidence="4">2.7.1.17</ecNumber>
    </recommendedName>
</protein>
<keyword evidence="4" id="KW-0067">ATP-binding</keyword>
<reference evidence="7 8" key="1">
    <citation type="journal article" date="2013" name="Genome Biol.">
        <title>Genome of Acanthamoeba castellanii highlights extensive lateral gene transfer and early evolution of tyrosine kinase signaling.</title>
        <authorList>
            <person name="Clarke M."/>
            <person name="Lohan A.J."/>
            <person name="Liu B."/>
            <person name="Lagkouvardos I."/>
            <person name="Roy S."/>
            <person name="Zafar N."/>
            <person name="Bertelli C."/>
            <person name="Schilde C."/>
            <person name="Kianianmomeni A."/>
            <person name="Burglin T.R."/>
            <person name="Frech C."/>
            <person name="Turcotte B."/>
            <person name="Kopec K.O."/>
            <person name="Synnott J.M."/>
            <person name="Choo C."/>
            <person name="Paponov I."/>
            <person name="Finkler A."/>
            <person name="Soon Heng Tan C."/>
            <person name="Hutchins A.P."/>
            <person name="Weinmeier T."/>
            <person name="Rattei T."/>
            <person name="Chu J.S."/>
            <person name="Gimenez G."/>
            <person name="Irimia M."/>
            <person name="Rigden D.J."/>
            <person name="Fitzpatrick D.A."/>
            <person name="Lorenzo-Morales J."/>
            <person name="Bateman A."/>
            <person name="Chiu C.H."/>
            <person name="Tang P."/>
            <person name="Hegemann P."/>
            <person name="Fromm H."/>
            <person name="Raoult D."/>
            <person name="Greub G."/>
            <person name="Miranda-Saavedra D."/>
            <person name="Chen N."/>
            <person name="Nash P."/>
            <person name="Ginger M.L."/>
            <person name="Horn M."/>
            <person name="Schaap P."/>
            <person name="Caler L."/>
            <person name="Loftus B."/>
        </authorList>
    </citation>
    <scope>NUCLEOTIDE SEQUENCE [LARGE SCALE GENOMIC DNA]</scope>
    <source>
        <strain evidence="7 8">Neff</strain>
    </source>
</reference>
<keyword evidence="8" id="KW-1185">Reference proteome</keyword>
<keyword evidence="4" id="KW-0859">Xylose metabolism</keyword>
<keyword evidence="4" id="KW-0119">Carbohydrate metabolism</keyword>
<dbReference type="VEuPathDB" id="AmoebaDB:ACA1_366600"/>
<sequence>MEDERRDTALVLGLDSSTQGVKALVIRADNLQVVGEWSVNYDLDLPHYATRGGVHHFKDRVGQMDEGEVTAPPLMWAEALQLLLEKMKKADEGTIFGRIKAVSASGQQHGSVYWRKGAEASNLAQLLNEAQTGLPSDLMHALKHGQGAFSVPNSPIWMDSSTTPQCRRLEEAMGGPQRVAEITGSRAYERFTGNQIARVIEKQPQAYADTERISLVSSFVACLFVGRYAPIDRSDGSGMNLMDIRTKDWSAEALKIAAGDTSAEELADKLGNVVPSHSVVGKVAPFFRARYGFPEDCLVIASSGDNPNSVAGMRLGLGDVSISLGTSDTAFGILSDPKPSASEGHIFCNPVDPDGSMAMVCYKNGSLTRQHFRDLHAGGSWDEFNALLQTAPIGNNGKTGFFFKEIEITPPGASGFFRFDADGKTVDSFAPEVDVRAVVEGQFLSMRLHASNIGMRQFSSILVTGGGSSNTNICKVVADVFGVPVFKAETSNSASLGAAYRALHGWLCRQQQVFVPFSEVLSAAAPFTKVHDPDMAAHEVYTAMLPRYEALEKECLEH</sequence>
<dbReference type="PIRSF" id="PIRSF000538">
    <property type="entry name" value="GlpK"/>
    <property type="match status" value="1"/>
</dbReference>
<dbReference type="Proteomes" id="UP000011083">
    <property type="component" value="Unassembled WGS sequence"/>
</dbReference>
<comment type="similarity">
    <text evidence="1 4">Belongs to the FGGY kinase family.</text>
</comment>
<dbReference type="CDD" id="cd07776">
    <property type="entry name" value="ASKHA_NBD_FGGY_SpXK-like"/>
    <property type="match status" value="1"/>
</dbReference>
<evidence type="ECO:0000256" key="4">
    <source>
        <dbReference type="RuleBase" id="RU367058"/>
    </source>
</evidence>
<dbReference type="Pfam" id="PF00370">
    <property type="entry name" value="FGGY_N"/>
    <property type="match status" value="1"/>
</dbReference>
<dbReference type="Gene3D" id="3.30.420.40">
    <property type="match status" value="2"/>
</dbReference>
<organism evidence="7 8">
    <name type="scientific">Acanthamoeba castellanii (strain ATCC 30010 / Neff)</name>
    <dbReference type="NCBI Taxonomy" id="1257118"/>
    <lineage>
        <taxon>Eukaryota</taxon>
        <taxon>Amoebozoa</taxon>
        <taxon>Discosea</taxon>
        <taxon>Longamoebia</taxon>
        <taxon>Centramoebida</taxon>
        <taxon>Acanthamoebidae</taxon>
        <taxon>Acanthamoeba</taxon>
    </lineage>
</organism>
<dbReference type="InterPro" id="IPR018484">
    <property type="entry name" value="FGGY_N"/>
</dbReference>